<protein>
    <submittedName>
        <fullName evidence="1">Uncharacterized protein</fullName>
    </submittedName>
</protein>
<reference evidence="1" key="2">
    <citation type="journal article" date="2015" name="Fish Shellfish Immunol.">
        <title>Early steps in the European eel (Anguilla anguilla)-Vibrio vulnificus interaction in the gills: Role of the RtxA13 toxin.</title>
        <authorList>
            <person name="Callol A."/>
            <person name="Pajuelo D."/>
            <person name="Ebbesson L."/>
            <person name="Teles M."/>
            <person name="MacKenzie S."/>
            <person name="Amaro C."/>
        </authorList>
    </citation>
    <scope>NUCLEOTIDE SEQUENCE</scope>
</reference>
<organism evidence="1">
    <name type="scientific">Anguilla anguilla</name>
    <name type="common">European freshwater eel</name>
    <name type="synonym">Muraena anguilla</name>
    <dbReference type="NCBI Taxonomy" id="7936"/>
    <lineage>
        <taxon>Eukaryota</taxon>
        <taxon>Metazoa</taxon>
        <taxon>Chordata</taxon>
        <taxon>Craniata</taxon>
        <taxon>Vertebrata</taxon>
        <taxon>Euteleostomi</taxon>
        <taxon>Actinopterygii</taxon>
        <taxon>Neopterygii</taxon>
        <taxon>Teleostei</taxon>
        <taxon>Anguilliformes</taxon>
        <taxon>Anguillidae</taxon>
        <taxon>Anguilla</taxon>
    </lineage>
</organism>
<dbReference type="AlphaFoldDB" id="A0A0E9TV70"/>
<dbReference type="EMBL" id="GBXM01051949">
    <property type="protein sequence ID" value="JAH56628.1"/>
    <property type="molecule type" value="Transcribed_RNA"/>
</dbReference>
<name>A0A0E9TV70_ANGAN</name>
<accession>A0A0E9TV70</accession>
<evidence type="ECO:0000313" key="1">
    <source>
        <dbReference type="EMBL" id="JAH56628.1"/>
    </source>
</evidence>
<proteinExistence type="predicted"/>
<sequence length="39" mass="4468">MVFTSFCSFVISNNRCSLVSRCPQIFCSSTRRCKVLFSI</sequence>
<reference evidence="1" key="1">
    <citation type="submission" date="2014-11" db="EMBL/GenBank/DDBJ databases">
        <authorList>
            <person name="Amaro Gonzalez C."/>
        </authorList>
    </citation>
    <scope>NUCLEOTIDE SEQUENCE</scope>
</reference>